<dbReference type="InterPro" id="IPR042100">
    <property type="entry name" value="Bug_dom1"/>
</dbReference>
<dbReference type="Gene3D" id="3.40.190.10">
    <property type="entry name" value="Periplasmic binding protein-like II"/>
    <property type="match status" value="1"/>
</dbReference>
<dbReference type="Pfam" id="PF03401">
    <property type="entry name" value="TctC"/>
    <property type="match status" value="1"/>
</dbReference>
<reference evidence="2" key="1">
    <citation type="submission" date="2021-07" db="EMBL/GenBank/DDBJ databases">
        <title>New genus and species of the family Alcaligenaceae.</title>
        <authorList>
            <person name="Hahn M.W."/>
        </authorList>
    </citation>
    <scope>NUCLEOTIDE SEQUENCE</scope>
    <source>
        <strain evidence="2">LF4-65</strain>
    </source>
</reference>
<evidence type="ECO:0000313" key="3">
    <source>
        <dbReference type="Proteomes" id="UP000739565"/>
    </source>
</evidence>
<dbReference type="AlphaFoldDB" id="A0A953T7Y6"/>
<dbReference type="PIRSF" id="PIRSF017082">
    <property type="entry name" value="YflP"/>
    <property type="match status" value="1"/>
</dbReference>
<dbReference type="SUPFAM" id="SSF53850">
    <property type="entry name" value="Periplasmic binding protein-like II"/>
    <property type="match status" value="1"/>
</dbReference>
<dbReference type="EMBL" id="JAHXRI010000010">
    <property type="protein sequence ID" value="MBZ1351184.1"/>
    <property type="molecule type" value="Genomic_DNA"/>
</dbReference>
<comment type="caution">
    <text evidence="2">The sequence shown here is derived from an EMBL/GenBank/DDBJ whole genome shotgun (WGS) entry which is preliminary data.</text>
</comment>
<dbReference type="CDD" id="cd07012">
    <property type="entry name" value="PBP2_Bug_TTT"/>
    <property type="match status" value="1"/>
</dbReference>
<dbReference type="RefSeq" id="WP_259661600.1">
    <property type="nucleotide sequence ID" value="NZ_JAHXRI010000010.1"/>
</dbReference>
<comment type="similarity">
    <text evidence="1">Belongs to the UPF0065 (bug) family.</text>
</comment>
<evidence type="ECO:0000256" key="1">
    <source>
        <dbReference type="ARBA" id="ARBA00006987"/>
    </source>
</evidence>
<protein>
    <submittedName>
        <fullName evidence="2">Tripartite tricarboxylate transporter substrate binding protein</fullName>
    </submittedName>
</protein>
<gene>
    <name evidence="2" type="ORF">KZZ10_11050</name>
</gene>
<dbReference type="PANTHER" id="PTHR42928:SF5">
    <property type="entry name" value="BLR1237 PROTEIN"/>
    <property type="match status" value="1"/>
</dbReference>
<proteinExistence type="inferred from homology"/>
<keyword evidence="3" id="KW-1185">Reference proteome</keyword>
<dbReference type="InterPro" id="IPR005064">
    <property type="entry name" value="BUG"/>
</dbReference>
<dbReference type="PANTHER" id="PTHR42928">
    <property type="entry name" value="TRICARBOXYLATE-BINDING PROTEIN"/>
    <property type="match status" value="1"/>
</dbReference>
<accession>A0A953T7Y6</accession>
<organism evidence="2 3">
    <name type="scientific">Zwartia hollandica</name>
    <dbReference type="NCBI Taxonomy" id="324606"/>
    <lineage>
        <taxon>Bacteria</taxon>
        <taxon>Pseudomonadati</taxon>
        <taxon>Pseudomonadota</taxon>
        <taxon>Betaproteobacteria</taxon>
        <taxon>Burkholderiales</taxon>
        <taxon>Alcaligenaceae</taxon>
        <taxon>Zwartia</taxon>
    </lineage>
</organism>
<dbReference type="Proteomes" id="UP000739565">
    <property type="component" value="Unassembled WGS sequence"/>
</dbReference>
<evidence type="ECO:0000313" key="2">
    <source>
        <dbReference type="EMBL" id="MBZ1351184.1"/>
    </source>
</evidence>
<sequence>MTMLGMTVQAQSFPNAPVTFVVPGPAGSGTDQIARLLAEQFTKQWNQSVVVENRAGASGSLGVQMLMRAKPDGYTIMIGHVSTHGIVPALRKPKPYDPFTDFAPIGEIGSSSNILVITAEKNIKTLNEWVAASKTKSTVSYGSPGIGLSQHFDGYSFGKQFNVEVLHVPYKGTGPAVNDLLGGRIDMMFVTPPAVMPMVNSGKLVALAQTSETRQMAFSNVPTFKELGYGELVNKTWWGLFAPLGTPKNIVEKLHESLLSALKNDSVRKGLESLVVDPAPPKSSAEFGDFVRTDFQRWVELVQQSGITVN</sequence>
<name>A0A953T7Y6_9BURK</name>
<dbReference type="Gene3D" id="3.40.190.150">
    <property type="entry name" value="Bordetella uptake gene, domain 1"/>
    <property type="match status" value="1"/>
</dbReference>